<keyword evidence="5" id="KW-1185">Reference proteome</keyword>
<keyword evidence="2" id="KW-0489">Methyltransferase</keyword>
<dbReference type="AlphaFoldDB" id="A0A3Q9KYV0"/>
<evidence type="ECO:0000313" key="5">
    <source>
        <dbReference type="Proteomes" id="UP000501753"/>
    </source>
</evidence>
<dbReference type="EMBL" id="CP029078">
    <property type="protein sequence ID" value="QCN85433.1"/>
    <property type="molecule type" value="Genomic_DNA"/>
</dbReference>
<dbReference type="CDD" id="cd02440">
    <property type="entry name" value="AdoMet_MTases"/>
    <property type="match status" value="1"/>
</dbReference>
<gene>
    <name evidence="3" type="ORF">DDJ31_10795</name>
    <name evidence="2" type="ORF">ELQ87_28465</name>
</gene>
<dbReference type="Proteomes" id="UP000271291">
    <property type="component" value="Chromosome"/>
</dbReference>
<dbReference type="SUPFAM" id="SSF53335">
    <property type="entry name" value="S-adenosyl-L-methionine-dependent methyltransferases"/>
    <property type="match status" value="1"/>
</dbReference>
<dbReference type="KEGG" id="sgd:ELQ87_28465"/>
<organism evidence="2 4">
    <name type="scientific">Streptomyces griseoviridis</name>
    <dbReference type="NCBI Taxonomy" id="45398"/>
    <lineage>
        <taxon>Bacteria</taxon>
        <taxon>Bacillati</taxon>
        <taxon>Actinomycetota</taxon>
        <taxon>Actinomycetes</taxon>
        <taxon>Kitasatosporales</taxon>
        <taxon>Streptomycetaceae</taxon>
        <taxon>Streptomyces</taxon>
    </lineage>
</organism>
<dbReference type="InterPro" id="IPR029063">
    <property type="entry name" value="SAM-dependent_MTases_sf"/>
</dbReference>
<evidence type="ECO:0000313" key="3">
    <source>
        <dbReference type="EMBL" id="QCN85433.1"/>
    </source>
</evidence>
<protein>
    <submittedName>
        <fullName evidence="2">Class I SAM-dependent methyltransferase</fullName>
    </submittedName>
</protein>
<evidence type="ECO:0000313" key="4">
    <source>
        <dbReference type="Proteomes" id="UP000271291"/>
    </source>
</evidence>
<dbReference type="Proteomes" id="UP000501753">
    <property type="component" value="Chromosome"/>
</dbReference>
<feature type="region of interest" description="Disordered" evidence="1">
    <location>
        <begin position="1"/>
        <end position="27"/>
    </location>
</feature>
<name>A0A3Q9KYV0_STRGD</name>
<dbReference type="GO" id="GO:0032259">
    <property type="term" value="P:methylation"/>
    <property type="evidence" value="ECO:0007669"/>
    <property type="project" value="UniProtKB-KW"/>
</dbReference>
<keyword evidence="2" id="KW-0808">Transferase</keyword>
<reference evidence="2 4" key="2">
    <citation type="submission" date="2018-12" db="EMBL/GenBank/DDBJ databases">
        <title>Streptomyces griseoviridis F1-27 complete genome.</title>
        <authorList>
            <person name="Mariita R.M."/>
            <person name="Sello J.K."/>
        </authorList>
    </citation>
    <scope>NUCLEOTIDE SEQUENCE [LARGE SCALE GENOMIC DNA]</scope>
    <source>
        <strain evidence="2 4">F1-27</strain>
    </source>
</reference>
<dbReference type="GO" id="GO:0008168">
    <property type="term" value="F:methyltransferase activity"/>
    <property type="evidence" value="ECO:0007669"/>
    <property type="project" value="UniProtKB-KW"/>
</dbReference>
<proteinExistence type="predicted"/>
<reference evidence="3 5" key="1">
    <citation type="submission" date="2018-04" db="EMBL/GenBank/DDBJ databases">
        <title>Complete genome sequences of Streptomyces griseoviridis K61 and characterization of antagonistic properties of biological control agents.</title>
        <authorList>
            <person name="Mariita R.M."/>
            <person name="Sello J.K."/>
        </authorList>
    </citation>
    <scope>NUCLEOTIDE SEQUENCE [LARGE SCALE GENOMIC DNA]</scope>
    <source>
        <strain evidence="3 5">K61</strain>
    </source>
</reference>
<evidence type="ECO:0000256" key="1">
    <source>
        <dbReference type="SAM" id="MobiDB-lite"/>
    </source>
</evidence>
<dbReference type="OrthoDB" id="3779937at2"/>
<dbReference type="EMBL" id="CP034687">
    <property type="protein sequence ID" value="AZS87723.1"/>
    <property type="molecule type" value="Genomic_DNA"/>
</dbReference>
<sequence length="256" mass="27872">MSYVFGSRPMSAPPAPSHPPLTTAPREDCPWCGARRLRARTPALDRCQSCAHVFRNPPPPAPGPAPDRDRPGRHLATARAVLRALRDEPESWLDVGTGDARFPAAARTLFPYTAFDGLDATPRVVRARAAERVEEAHVGRLTDRALTDPLRARYDVVSLLHHLTRVPDPRAELRAALTLLRPGGLLVLELPDPDAPFAALTALGRTSRDRAGHLHLPPRANLAAYLTAAGWATLTPPGRRLAATYRIIARRRASAP</sequence>
<dbReference type="Pfam" id="PF13489">
    <property type="entry name" value="Methyltransf_23"/>
    <property type="match status" value="1"/>
</dbReference>
<dbReference type="Gene3D" id="3.40.50.150">
    <property type="entry name" value="Vaccinia Virus protein VP39"/>
    <property type="match status" value="1"/>
</dbReference>
<accession>A0A3Q9KYV0</accession>
<evidence type="ECO:0000313" key="2">
    <source>
        <dbReference type="EMBL" id="AZS87723.1"/>
    </source>
</evidence>